<dbReference type="EMBL" id="GBRH01217231">
    <property type="protein sequence ID" value="JAD80664.1"/>
    <property type="molecule type" value="Transcribed_RNA"/>
</dbReference>
<protein>
    <submittedName>
        <fullName evidence="1">Uncharacterized protein</fullName>
    </submittedName>
</protein>
<evidence type="ECO:0000313" key="1">
    <source>
        <dbReference type="EMBL" id="JAD80664.1"/>
    </source>
</evidence>
<dbReference type="AlphaFoldDB" id="A0A0A9CWI2"/>
<accession>A0A0A9CWI2</accession>
<name>A0A0A9CWI2_ARUDO</name>
<sequence length="29" mass="3404">MLSYFDLSTNNLMRYLLVQYSLIFASKTA</sequence>
<reference evidence="1" key="1">
    <citation type="submission" date="2014-09" db="EMBL/GenBank/DDBJ databases">
        <authorList>
            <person name="Magalhaes I.L.F."/>
            <person name="Oliveira U."/>
            <person name="Santos F.R."/>
            <person name="Vidigal T.H.D.A."/>
            <person name="Brescovit A.D."/>
            <person name="Santos A.J."/>
        </authorList>
    </citation>
    <scope>NUCLEOTIDE SEQUENCE</scope>
    <source>
        <tissue evidence="1">Shoot tissue taken approximately 20 cm above the soil surface</tissue>
    </source>
</reference>
<organism evidence="1">
    <name type="scientific">Arundo donax</name>
    <name type="common">Giant reed</name>
    <name type="synonym">Donax arundinaceus</name>
    <dbReference type="NCBI Taxonomy" id="35708"/>
    <lineage>
        <taxon>Eukaryota</taxon>
        <taxon>Viridiplantae</taxon>
        <taxon>Streptophyta</taxon>
        <taxon>Embryophyta</taxon>
        <taxon>Tracheophyta</taxon>
        <taxon>Spermatophyta</taxon>
        <taxon>Magnoliopsida</taxon>
        <taxon>Liliopsida</taxon>
        <taxon>Poales</taxon>
        <taxon>Poaceae</taxon>
        <taxon>PACMAD clade</taxon>
        <taxon>Arundinoideae</taxon>
        <taxon>Arundineae</taxon>
        <taxon>Arundo</taxon>
    </lineage>
</organism>
<reference evidence="1" key="2">
    <citation type="journal article" date="2015" name="Data Brief">
        <title>Shoot transcriptome of the giant reed, Arundo donax.</title>
        <authorList>
            <person name="Barrero R.A."/>
            <person name="Guerrero F.D."/>
            <person name="Moolhuijzen P."/>
            <person name="Goolsby J.A."/>
            <person name="Tidwell J."/>
            <person name="Bellgard S.E."/>
            <person name="Bellgard M.I."/>
        </authorList>
    </citation>
    <scope>NUCLEOTIDE SEQUENCE</scope>
    <source>
        <tissue evidence="1">Shoot tissue taken approximately 20 cm above the soil surface</tissue>
    </source>
</reference>
<proteinExistence type="predicted"/>